<feature type="compositionally biased region" description="Acidic residues" evidence="1">
    <location>
        <begin position="365"/>
        <end position="375"/>
    </location>
</feature>
<gene>
    <name evidence="2" type="ORF">AAWM_09797</name>
</gene>
<feature type="region of interest" description="Disordered" evidence="1">
    <location>
        <begin position="353"/>
        <end position="495"/>
    </location>
</feature>
<reference evidence="2 3" key="1">
    <citation type="submission" date="2016-09" db="EMBL/GenBank/DDBJ databases">
        <title>Aspergillus awamori IFM 58123T.</title>
        <authorList>
            <person name="Kusuya Y."/>
            <person name="Shimizu M."/>
            <person name="Takahashi H."/>
            <person name="Yaguchi T."/>
        </authorList>
    </citation>
    <scope>NUCLEOTIDE SEQUENCE [LARGE SCALE GENOMIC DNA]</scope>
    <source>
        <strain evidence="2 3">IFM 58123</strain>
    </source>
</reference>
<feature type="compositionally biased region" description="Polar residues" evidence="1">
    <location>
        <begin position="460"/>
        <end position="479"/>
    </location>
</feature>
<feature type="region of interest" description="Disordered" evidence="1">
    <location>
        <begin position="223"/>
        <end position="261"/>
    </location>
</feature>
<evidence type="ECO:0000313" key="2">
    <source>
        <dbReference type="EMBL" id="GCB26912.1"/>
    </source>
</evidence>
<evidence type="ECO:0000256" key="1">
    <source>
        <dbReference type="SAM" id="MobiDB-lite"/>
    </source>
</evidence>
<feature type="compositionally biased region" description="Basic and acidic residues" evidence="1">
    <location>
        <begin position="430"/>
        <end position="441"/>
    </location>
</feature>
<dbReference type="STRING" id="105351.A0A401L5W4"/>
<name>A0A401L5W4_ASPAW</name>
<dbReference type="Proteomes" id="UP000286921">
    <property type="component" value="Unassembled WGS sequence"/>
</dbReference>
<feature type="compositionally biased region" description="Acidic residues" evidence="1">
    <location>
        <begin position="228"/>
        <end position="251"/>
    </location>
</feature>
<organism evidence="2 3">
    <name type="scientific">Aspergillus awamori</name>
    <name type="common">Black koji mold</name>
    <dbReference type="NCBI Taxonomy" id="105351"/>
    <lineage>
        <taxon>Eukaryota</taxon>
        <taxon>Fungi</taxon>
        <taxon>Dikarya</taxon>
        <taxon>Ascomycota</taxon>
        <taxon>Pezizomycotina</taxon>
        <taxon>Eurotiomycetes</taxon>
        <taxon>Eurotiomycetidae</taxon>
        <taxon>Eurotiales</taxon>
        <taxon>Aspergillaceae</taxon>
        <taxon>Aspergillus</taxon>
    </lineage>
</organism>
<accession>A0A401L5W4</accession>
<feature type="compositionally biased region" description="Acidic residues" evidence="1">
    <location>
        <begin position="412"/>
        <end position="429"/>
    </location>
</feature>
<sequence length="605" mass="69119">MTSREDSVLAARDPSLTDENDWEEFSLSEVRVLVPGKSRYANLLTASPENPVQVTGCLDEVEEEQEKLVLDPEYLTKRIVLENVTHFAYGQHNDGEVGFWVAGKAGWFSISPAKGYKAIFNDVVEAIDLLYFLADRHQSKRRRKRRNWNPSVEYLCEEYVSHTHGICEDADDSAEVFYKHHHFLLSRMLKGEEEVQWTNTCIFEHLCEKFPDDYEQIKAQYEGAKEVESEEEEEDEQEEDKEMDEKEDQDEAEARPDTSGLSKDQADAIYKVILDLKEAGYLAKRQLTFELLINTLVERFAIDSTDYAHDLVAARADAIIEMMDEVKTYNFDWSRKVIYRELKAAAKKNRVQQVTLTPLRPRPSDDDESSGEESEHEDHPRLRRRRVHKSVLRPKSSVATKQTGKRTRSAVDDQDDDSDNNEDAMDEFETPSKVRGHDLVRDPLSTRAKRRTRSLLYDSTPIQKTPLQETLQSRNTSVSGADRETNADASELEATFEDDVTSDTWTCHVRGCEKVIHKSNSKRGKELIQDHALAHADDTKAKIDLVFAEQRLNIGLPVDNLLSRIREMGAFDTDHPVDGAFTNGTDDVRVQSATVRSSQHITESG</sequence>
<evidence type="ECO:0000313" key="3">
    <source>
        <dbReference type="Proteomes" id="UP000286921"/>
    </source>
</evidence>
<dbReference type="AlphaFoldDB" id="A0A401L5W4"/>
<comment type="caution">
    <text evidence="2">The sequence shown here is derived from an EMBL/GenBank/DDBJ whole genome shotgun (WGS) entry which is preliminary data.</text>
</comment>
<keyword evidence="3" id="KW-1185">Reference proteome</keyword>
<feature type="compositionally biased region" description="Basic residues" evidence="1">
    <location>
        <begin position="381"/>
        <end position="392"/>
    </location>
</feature>
<proteinExistence type="predicted"/>
<dbReference type="EMBL" id="BDHI01000028">
    <property type="protein sequence ID" value="GCB26912.1"/>
    <property type="molecule type" value="Genomic_DNA"/>
</dbReference>
<evidence type="ECO:0008006" key="4">
    <source>
        <dbReference type="Google" id="ProtNLM"/>
    </source>
</evidence>
<protein>
    <recommendedName>
        <fullName evidence="4">DNA (cytosine-5)-methyltransferase 1 replication foci domain-containing protein</fullName>
    </recommendedName>
</protein>